<protein>
    <submittedName>
        <fullName evidence="1">Uncharacterized protein</fullName>
    </submittedName>
</protein>
<comment type="caution">
    <text evidence="1">The sequence shown here is derived from an EMBL/GenBank/DDBJ whole genome shotgun (WGS) entry which is preliminary data.</text>
</comment>
<dbReference type="AlphaFoldDB" id="A0AAV4XKX7"/>
<evidence type="ECO:0000313" key="1">
    <source>
        <dbReference type="EMBL" id="GIY95841.1"/>
    </source>
</evidence>
<dbReference type="EMBL" id="BPLR01000585">
    <property type="protein sequence ID" value="GIY95841.1"/>
    <property type="molecule type" value="Genomic_DNA"/>
</dbReference>
<evidence type="ECO:0000313" key="2">
    <source>
        <dbReference type="Proteomes" id="UP001054945"/>
    </source>
</evidence>
<keyword evidence="2" id="KW-1185">Reference proteome</keyword>
<dbReference type="Proteomes" id="UP001054945">
    <property type="component" value="Unassembled WGS sequence"/>
</dbReference>
<reference evidence="1 2" key="1">
    <citation type="submission" date="2021-06" db="EMBL/GenBank/DDBJ databases">
        <title>Caerostris extrusa draft genome.</title>
        <authorList>
            <person name="Kono N."/>
            <person name="Arakawa K."/>
        </authorList>
    </citation>
    <scope>NUCLEOTIDE SEQUENCE [LARGE SCALE GENOMIC DNA]</scope>
</reference>
<name>A0AAV4XKX7_CAEEX</name>
<accession>A0AAV4XKX7</accession>
<gene>
    <name evidence="1" type="ORF">CEXT_789391</name>
</gene>
<sequence>MVNINLQKGSKLLCIKLFKKSTVKINFAEIRLYHPVISGLYITDFKSESIIKREANTHCPDIQKQKLDSITSNSVKRGITRNCSDDLGMNFLFRNPAHLGTNMPGNFNVIGQFFFQPTLGKGRQQPLKLCMQMRQVFSLFGQKPREPS</sequence>
<proteinExistence type="predicted"/>
<organism evidence="1 2">
    <name type="scientific">Caerostris extrusa</name>
    <name type="common">Bark spider</name>
    <name type="synonym">Caerostris bankana</name>
    <dbReference type="NCBI Taxonomy" id="172846"/>
    <lineage>
        <taxon>Eukaryota</taxon>
        <taxon>Metazoa</taxon>
        <taxon>Ecdysozoa</taxon>
        <taxon>Arthropoda</taxon>
        <taxon>Chelicerata</taxon>
        <taxon>Arachnida</taxon>
        <taxon>Araneae</taxon>
        <taxon>Araneomorphae</taxon>
        <taxon>Entelegynae</taxon>
        <taxon>Araneoidea</taxon>
        <taxon>Araneidae</taxon>
        <taxon>Caerostris</taxon>
    </lineage>
</organism>